<keyword evidence="3" id="KW-1185">Reference proteome</keyword>
<comment type="similarity">
    <text evidence="1">Belongs to the short-chain dehydrogenases/reductases (SDR) family.</text>
</comment>
<dbReference type="InterPro" id="IPR002347">
    <property type="entry name" value="SDR_fam"/>
</dbReference>
<dbReference type="InterPro" id="IPR053241">
    <property type="entry name" value="NADPH_pterin_aldehyde_rdct"/>
</dbReference>
<evidence type="ECO:0000313" key="2">
    <source>
        <dbReference type="EMBL" id="MBD5782205.1"/>
    </source>
</evidence>
<dbReference type="Proteomes" id="UP000622317">
    <property type="component" value="Unassembled WGS sequence"/>
</dbReference>
<evidence type="ECO:0000313" key="3">
    <source>
        <dbReference type="Proteomes" id="UP000622317"/>
    </source>
</evidence>
<dbReference type="PROSITE" id="PS00061">
    <property type="entry name" value="ADH_SHORT"/>
    <property type="match status" value="1"/>
</dbReference>
<proteinExistence type="inferred from homology"/>
<dbReference type="Gene3D" id="3.40.50.720">
    <property type="entry name" value="NAD(P)-binding Rossmann-like Domain"/>
    <property type="match status" value="1"/>
</dbReference>
<accession>A0A927IK39</accession>
<dbReference type="Pfam" id="PF00106">
    <property type="entry name" value="adh_short"/>
    <property type="match status" value="1"/>
</dbReference>
<dbReference type="EMBL" id="JACYFG010000055">
    <property type="protein sequence ID" value="MBD5782205.1"/>
    <property type="molecule type" value="Genomic_DNA"/>
</dbReference>
<dbReference type="RefSeq" id="WP_191619286.1">
    <property type="nucleotide sequence ID" value="NZ_JACYFG010000055.1"/>
</dbReference>
<dbReference type="PRINTS" id="PR00081">
    <property type="entry name" value="GDHRDH"/>
</dbReference>
<evidence type="ECO:0000256" key="1">
    <source>
        <dbReference type="RuleBase" id="RU000363"/>
    </source>
</evidence>
<dbReference type="InterPro" id="IPR020904">
    <property type="entry name" value="Sc_DH/Rdtase_CS"/>
</dbReference>
<organism evidence="2 3">
    <name type="scientific">Pelagicoccus enzymogenes</name>
    <dbReference type="NCBI Taxonomy" id="2773457"/>
    <lineage>
        <taxon>Bacteria</taxon>
        <taxon>Pseudomonadati</taxon>
        <taxon>Verrucomicrobiota</taxon>
        <taxon>Opitutia</taxon>
        <taxon>Puniceicoccales</taxon>
        <taxon>Pelagicoccaceae</taxon>
        <taxon>Pelagicoccus</taxon>
    </lineage>
</organism>
<dbReference type="SUPFAM" id="SSF51735">
    <property type="entry name" value="NAD(P)-binding Rossmann-fold domains"/>
    <property type="match status" value="1"/>
</dbReference>
<dbReference type="GO" id="GO:0016616">
    <property type="term" value="F:oxidoreductase activity, acting on the CH-OH group of donors, NAD or NADP as acceptor"/>
    <property type="evidence" value="ECO:0007669"/>
    <property type="project" value="TreeGrafter"/>
</dbReference>
<name>A0A927IK39_9BACT</name>
<dbReference type="PRINTS" id="PR00080">
    <property type="entry name" value="SDRFAMILY"/>
</dbReference>
<reference evidence="2" key="1">
    <citation type="submission" date="2020-09" db="EMBL/GenBank/DDBJ databases">
        <title>Pelagicoccus enzymogenes sp. nov. with an EPS production, isolated from marine sediment.</title>
        <authorList>
            <person name="Feng X."/>
        </authorList>
    </citation>
    <scope>NUCLEOTIDE SEQUENCE</scope>
    <source>
        <strain evidence="2">NFK12</strain>
    </source>
</reference>
<dbReference type="InterPro" id="IPR036291">
    <property type="entry name" value="NAD(P)-bd_dom_sf"/>
</dbReference>
<dbReference type="PANTHER" id="PTHR45267:SF2">
    <property type="entry name" value="NADPH-DEPENDENT PTERIN ALDEHYDE REDUCTASE"/>
    <property type="match status" value="1"/>
</dbReference>
<gene>
    <name evidence="2" type="ORF">IEN85_22090</name>
</gene>
<dbReference type="GO" id="GO:0005829">
    <property type="term" value="C:cytosol"/>
    <property type="evidence" value="ECO:0007669"/>
    <property type="project" value="TreeGrafter"/>
</dbReference>
<comment type="caution">
    <text evidence="2">The sequence shown here is derived from an EMBL/GenBank/DDBJ whole genome shotgun (WGS) entry which is preliminary data.</text>
</comment>
<dbReference type="AlphaFoldDB" id="A0A927IK39"/>
<dbReference type="CDD" id="cd05233">
    <property type="entry name" value="SDR_c"/>
    <property type="match status" value="1"/>
</dbReference>
<protein>
    <submittedName>
        <fullName evidence="2">SDR family oxidoreductase</fullName>
    </submittedName>
</protein>
<dbReference type="PANTHER" id="PTHR45267">
    <property type="match status" value="1"/>
</dbReference>
<sequence>MSRHICITGCTKGLGRALVDWFLEHGWAVSGCGRDADAILELVDSKPRDRVHFERVDVTDDAAVGLFAAEVEATLGTPELLLNNAGIINANAPLWEVPAKEFSQVVDVNIKGVANVLRHFAPMMIAKGRGVMVNLSSGWGRSTSPEVAPYCATKWAVEGLSQAMAQELPAGVAVAAMNPGIIDTAMLRSCFGEGARGYGKASDWAMRAGPFLSELDASCNGRQLTAP</sequence>